<evidence type="ECO:0000313" key="1">
    <source>
        <dbReference type="EMBL" id="CAG9564023.1"/>
    </source>
</evidence>
<dbReference type="AlphaFoldDB" id="A0A8J2VZ58"/>
<comment type="caution">
    <text evidence="1">The sequence shown here is derived from an EMBL/GenBank/DDBJ whole genome shotgun (WGS) entry which is preliminary data.</text>
</comment>
<dbReference type="OrthoDB" id="6763801at2759"/>
<accession>A0A8J2VZ58</accession>
<dbReference type="EMBL" id="CAKASE010000050">
    <property type="protein sequence ID" value="CAG9564023.1"/>
    <property type="molecule type" value="Genomic_DNA"/>
</dbReference>
<keyword evidence="2" id="KW-1185">Reference proteome</keyword>
<sequence>MHERIIFRELINDSINNRSEASLVVFKKYVLEFSKSWDENYPLICFWHSLWCSNWFSDQMLSNELLETCPILQDIVRDKATIFSINFLKEYNEDAVVRLLQSLLKYDMMTEYSKVLQILFGYKLKQRDLRGCTEIIKNCEVLNISLPSNQQGKYIQMLIRNKYTEKPKETPKIGGKNFKMKF</sequence>
<gene>
    <name evidence="1" type="ORF">DCHRY22_LOCUS5077</name>
</gene>
<dbReference type="Proteomes" id="UP000789524">
    <property type="component" value="Unassembled WGS sequence"/>
</dbReference>
<reference evidence="1" key="1">
    <citation type="submission" date="2021-09" db="EMBL/GenBank/DDBJ databases">
        <authorList>
            <person name="Martin H S."/>
        </authorList>
    </citation>
    <scope>NUCLEOTIDE SEQUENCE</scope>
</reference>
<evidence type="ECO:0000313" key="2">
    <source>
        <dbReference type="Proteomes" id="UP000789524"/>
    </source>
</evidence>
<proteinExistence type="predicted"/>
<protein>
    <submittedName>
        <fullName evidence="1">(African queen) hypothetical protein</fullName>
    </submittedName>
</protein>
<name>A0A8J2VZ58_9NEOP</name>
<organism evidence="1 2">
    <name type="scientific">Danaus chrysippus</name>
    <name type="common">African queen</name>
    <dbReference type="NCBI Taxonomy" id="151541"/>
    <lineage>
        <taxon>Eukaryota</taxon>
        <taxon>Metazoa</taxon>
        <taxon>Ecdysozoa</taxon>
        <taxon>Arthropoda</taxon>
        <taxon>Hexapoda</taxon>
        <taxon>Insecta</taxon>
        <taxon>Pterygota</taxon>
        <taxon>Neoptera</taxon>
        <taxon>Endopterygota</taxon>
        <taxon>Lepidoptera</taxon>
        <taxon>Glossata</taxon>
        <taxon>Ditrysia</taxon>
        <taxon>Papilionoidea</taxon>
        <taxon>Nymphalidae</taxon>
        <taxon>Danainae</taxon>
        <taxon>Danaini</taxon>
        <taxon>Danaina</taxon>
        <taxon>Danaus</taxon>
        <taxon>Anosia</taxon>
    </lineage>
</organism>